<name>A0ACB7I5Z9_MANES</name>
<dbReference type="EMBL" id="CM004388">
    <property type="protein sequence ID" value="KAG8659675.1"/>
    <property type="molecule type" value="Genomic_DNA"/>
</dbReference>
<dbReference type="Proteomes" id="UP000091857">
    <property type="component" value="Chromosome 2"/>
</dbReference>
<organism evidence="1 2">
    <name type="scientific">Manihot esculenta</name>
    <name type="common">Cassava</name>
    <name type="synonym">Jatropha manihot</name>
    <dbReference type="NCBI Taxonomy" id="3983"/>
    <lineage>
        <taxon>Eukaryota</taxon>
        <taxon>Viridiplantae</taxon>
        <taxon>Streptophyta</taxon>
        <taxon>Embryophyta</taxon>
        <taxon>Tracheophyta</taxon>
        <taxon>Spermatophyta</taxon>
        <taxon>Magnoliopsida</taxon>
        <taxon>eudicotyledons</taxon>
        <taxon>Gunneridae</taxon>
        <taxon>Pentapetalae</taxon>
        <taxon>rosids</taxon>
        <taxon>fabids</taxon>
        <taxon>Malpighiales</taxon>
        <taxon>Euphorbiaceae</taxon>
        <taxon>Crotonoideae</taxon>
        <taxon>Manihoteae</taxon>
        <taxon>Manihot</taxon>
    </lineage>
</organism>
<accession>A0ACB7I5Z9</accession>
<gene>
    <name evidence="1" type="ORF">MANES_02G060950v8</name>
</gene>
<protein>
    <submittedName>
        <fullName evidence="1">Uncharacterized protein</fullName>
    </submittedName>
</protein>
<evidence type="ECO:0000313" key="2">
    <source>
        <dbReference type="Proteomes" id="UP000091857"/>
    </source>
</evidence>
<keyword evidence="2" id="KW-1185">Reference proteome</keyword>
<sequence>MAIRLALGLLFIVNVLRDCSYAHAHQQDWEMDKDKLVVPEDTVSAMKELVASCTRKLGGRKMGAHEVLMRRKFKKDTSGEQNHASVVKSLQGSQAQYLNLNELQKNVNNLKPKTQKSDNWNTNPKHFHQESKKLLTKASLENLSLPDKQLSHQTQAIAPKGETQRLLEATKEIVNLMTKDYRGMDRPRRKPPINNHVPIH</sequence>
<reference evidence="2" key="1">
    <citation type="journal article" date="2016" name="Nat. Biotechnol.">
        <title>Sequencing wild and cultivated cassava and related species reveals extensive interspecific hybridization and genetic diversity.</title>
        <authorList>
            <person name="Bredeson J.V."/>
            <person name="Lyons J.B."/>
            <person name="Prochnik S.E."/>
            <person name="Wu G.A."/>
            <person name="Ha C.M."/>
            <person name="Edsinger-Gonzales E."/>
            <person name="Grimwood J."/>
            <person name="Schmutz J."/>
            <person name="Rabbi I.Y."/>
            <person name="Egesi C."/>
            <person name="Nauluvula P."/>
            <person name="Lebot V."/>
            <person name="Ndunguru J."/>
            <person name="Mkamilo G."/>
            <person name="Bart R.S."/>
            <person name="Setter T.L."/>
            <person name="Gleadow R.M."/>
            <person name="Kulakow P."/>
            <person name="Ferguson M.E."/>
            <person name="Rounsley S."/>
            <person name="Rokhsar D.S."/>
        </authorList>
    </citation>
    <scope>NUCLEOTIDE SEQUENCE [LARGE SCALE GENOMIC DNA]</scope>
    <source>
        <strain evidence="2">cv. AM560-2</strain>
    </source>
</reference>
<proteinExistence type="predicted"/>
<comment type="caution">
    <text evidence="1">The sequence shown here is derived from an EMBL/GenBank/DDBJ whole genome shotgun (WGS) entry which is preliminary data.</text>
</comment>
<evidence type="ECO:0000313" key="1">
    <source>
        <dbReference type="EMBL" id="KAG8659675.1"/>
    </source>
</evidence>